<dbReference type="PROSITE" id="PS00134">
    <property type="entry name" value="TRYPSIN_HIS"/>
    <property type="match status" value="1"/>
</dbReference>
<dbReference type="SMART" id="SM00020">
    <property type="entry name" value="Tryp_SPc"/>
    <property type="match status" value="1"/>
</dbReference>
<protein>
    <recommendedName>
        <fullName evidence="3">Peptidase S1 domain-containing protein</fullName>
    </recommendedName>
</protein>
<proteinExistence type="predicted"/>
<dbReference type="Pfam" id="PF00089">
    <property type="entry name" value="Trypsin"/>
    <property type="match status" value="1"/>
</dbReference>
<organism evidence="4 5">
    <name type="scientific">Hermetia illucens</name>
    <name type="common">Black soldier fly</name>
    <dbReference type="NCBI Taxonomy" id="343691"/>
    <lineage>
        <taxon>Eukaryota</taxon>
        <taxon>Metazoa</taxon>
        <taxon>Ecdysozoa</taxon>
        <taxon>Arthropoda</taxon>
        <taxon>Hexapoda</taxon>
        <taxon>Insecta</taxon>
        <taxon>Pterygota</taxon>
        <taxon>Neoptera</taxon>
        <taxon>Endopterygota</taxon>
        <taxon>Diptera</taxon>
        <taxon>Brachycera</taxon>
        <taxon>Stratiomyomorpha</taxon>
        <taxon>Stratiomyidae</taxon>
        <taxon>Hermetiinae</taxon>
        <taxon>Hermetia</taxon>
    </lineage>
</organism>
<keyword evidence="2" id="KW-0645">Protease</keyword>
<dbReference type="OrthoDB" id="10004439at2759"/>
<dbReference type="InterPro" id="IPR009003">
    <property type="entry name" value="Peptidase_S1_PA"/>
</dbReference>
<dbReference type="GO" id="GO:0006508">
    <property type="term" value="P:proteolysis"/>
    <property type="evidence" value="ECO:0007669"/>
    <property type="project" value="UniProtKB-KW"/>
</dbReference>
<dbReference type="CDD" id="cd00190">
    <property type="entry name" value="Tryp_SPc"/>
    <property type="match status" value="1"/>
</dbReference>
<dbReference type="SUPFAM" id="SSF50494">
    <property type="entry name" value="Trypsin-like serine proteases"/>
    <property type="match status" value="1"/>
</dbReference>
<dbReference type="InParanoid" id="A0A7R8UR04"/>
<sequence>MKHFRSVLISAILYTTLLLATYFRITCAQLIYEEDLDLRVGSDCKTEKNLTGVCTKASHCSKIKLEISSTKICSFDGIEAIVCCVRTSQLVCHNFQIFNGKLGLIPEKHHFIGGIRAQPRQYPHMAAIGWSNDIDGVSWKCGASLISDNFVLTAAHCSTSRGVAPDIVRAGVVNLVKEDPTGRPPVDFAIESIIVHPEYKAPSTYHDIALFRIKPTIDLDDLKPICLWPIKEIIGTDLLGMGFGTTSFGGPQANELFVGTLNYVSQNQCQVAFATRQSEELKNGIIDSQMCAKDRENKRDTCQGDSGGPLQLKGDATWYRKNYLVGITSFGEGCLGPVPGVYTRIHSYLEWIERIVWPDFF</sequence>
<dbReference type="PRINTS" id="PR00722">
    <property type="entry name" value="CHYMOTRYPSIN"/>
</dbReference>
<dbReference type="InterPro" id="IPR043504">
    <property type="entry name" value="Peptidase_S1_PA_chymotrypsin"/>
</dbReference>
<keyword evidence="5" id="KW-1185">Reference proteome</keyword>
<dbReference type="PROSITE" id="PS00135">
    <property type="entry name" value="TRYPSIN_SER"/>
    <property type="match status" value="1"/>
</dbReference>
<evidence type="ECO:0000313" key="5">
    <source>
        <dbReference type="Proteomes" id="UP000594454"/>
    </source>
</evidence>
<dbReference type="AlphaFoldDB" id="A0A7R8UR04"/>
<keyword evidence="2" id="KW-0720">Serine protease</keyword>
<dbReference type="InterPro" id="IPR051333">
    <property type="entry name" value="CLIP_Serine_Protease"/>
</dbReference>
<evidence type="ECO:0000256" key="1">
    <source>
        <dbReference type="ARBA" id="ARBA00023157"/>
    </source>
</evidence>
<dbReference type="Gene3D" id="2.40.10.10">
    <property type="entry name" value="Trypsin-like serine proteases"/>
    <property type="match status" value="1"/>
</dbReference>
<dbReference type="InterPro" id="IPR033116">
    <property type="entry name" value="TRYPSIN_SER"/>
</dbReference>
<dbReference type="PANTHER" id="PTHR24260:SF136">
    <property type="entry name" value="GH08193P-RELATED"/>
    <property type="match status" value="1"/>
</dbReference>
<keyword evidence="1" id="KW-1015">Disulfide bond</keyword>
<feature type="domain" description="Peptidase S1" evidence="3">
    <location>
        <begin position="111"/>
        <end position="357"/>
    </location>
</feature>
<dbReference type="InterPro" id="IPR001314">
    <property type="entry name" value="Peptidase_S1A"/>
</dbReference>
<evidence type="ECO:0000313" key="4">
    <source>
        <dbReference type="EMBL" id="CAD7084458.1"/>
    </source>
</evidence>
<gene>
    <name evidence="4" type="ORF">HERILL_LOCUS7349</name>
</gene>
<name>A0A7R8UR04_HERIL</name>
<evidence type="ECO:0000256" key="2">
    <source>
        <dbReference type="RuleBase" id="RU363034"/>
    </source>
</evidence>
<dbReference type="Proteomes" id="UP000594454">
    <property type="component" value="Chromosome 3"/>
</dbReference>
<dbReference type="EMBL" id="LR899011">
    <property type="protein sequence ID" value="CAD7084458.1"/>
    <property type="molecule type" value="Genomic_DNA"/>
</dbReference>
<dbReference type="InterPro" id="IPR001254">
    <property type="entry name" value="Trypsin_dom"/>
</dbReference>
<keyword evidence="2" id="KW-0378">Hydrolase</keyword>
<evidence type="ECO:0000259" key="3">
    <source>
        <dbReference type="PROSITE" id="PS50240"/>
    </source>
</evidence>
<reference evidence="4 5" key="1">
    <citation type="submission" date="2020-11" db="EMBL/GenBank/DDBJ databases">
        <authorList>
            <person name="Wallbank WR R."/>
            <person name="Pardo Diaz C."/>
            <person name="Kozak K."/>
            <person name="Martin S."/>
            <person name="Jiggins C."/>
            <person name="Moest M."/>
            <person name="Warren A I."/>
            <person name="Generalovic N T."/>
            <person name="Byers J.R.P. K."/>
            <person name="Montejo-Kovacevich G."/>
            <person name="Yen C E."/>
        </authorList>
    </citation>
    <scope>NUCLEOTIDE SEQUENCE [LARGE SCALE GENOMIC DNA]</scope>
</reference>
<dbReference type="InterPro" id="IPR018114">
    <property type="entry name" value="TRYPSIN_HIS"/>
</dbReference>
<dbReference type="GO" id="GO:0004252">
    <property type="term" value="F:serine-type endopeptidase activity"/>
    <property type="evidence" value="ECO:0007669"/>
    <property type="project" value="InterPro"/>
</dbReference>
<dbReference type="PANTHER" id="PTHR24260">
    <property type="match status" value="1"/>
</dbReference>
<accession>A0A7R8UR04</accession>
<dbReference type="OMA" id="DRCSING"/>
<dbReference type="PROSITE" id="PS50240">
    <property type="entry name" value="TRYPSIN_DOM"/>
    <property type="match status" value="1"/>
</dbReference>